<sequence length="338" mass="37923">MLSDDKKVLLACIGGSIVSYNAFRALKSIYNSCGQSEWVPVGMVKHLRVYPVKSCRGQEVFSLHCDARGVSFGDLHDREFLVIDGKTGLFLTARAFPKMILMECNAVDGVLTIDTPDGKSVRVVLSEVIAKGEVKRGTLFDKLQADGLDCGDEIGRFFDEWLDTTDTRVIFYRPNLFNGRPCIPQKEWWNNPVPKRNDTIMYADLAPYLITSEGSVRDLNTRLENKVTSLNFRGNIVVEHSAAWDEDKWADVRIGDAQLQCFSPSTRCILTTVNPQTGEKDKDMQPLKELRQFRLAPEGQMRKAHGQSPCFGVNCGLVKPGYIHVGQTVYVKYKPSAF</sequence>
<dbReference type="AlphaFoldDB" id="A0AAV5VTR3"/>
<dbReference type="GO" id="GO:0030151">
    <property type="term" value="F:molybdenum ion binding"/>
    <property type="evidence" value="ECO:0007669"/>
    <property type="project" value="InterPro"/>
</dbReference>
<dbReference type="GO" id="GO:0030170">
    <property type="term" value="F:pyridoxal phosphate binding"/>
    <property type="evidence" value="ECO:0007669"/>
    <property type="project" value="InterPro"/>
</dbReference>
<dbReference type="PANTHER" id="PTHR36930:SF1">
    <property type="entry name" value="MOSC DOMAIN-CONTAINING PROTEIN"/>
    <property type="match status" value="1"/>
</dbReference>
<dbReference type="SUPFAM" id="SSF50800">
    <property type="entry name" value="PK beta-barrel domain-like"/>
    <property type="match status" value="1"/>
</dbReference>
<comment type="caution">
    <text evidence="2">The sequence shown here is derived from an EMBL/GenBank/DDBJ whole genome shotgun (WGS) entry which is preliminary data.</text>
</comment>
<dbReference type="SUPFAM" id="SSF141673">
    <property type="entry name" value="MOSC N-terminal domain-like"/>
    <property type="match status" value="1"/>
</dbReference>
<reference evidence="2" key="1">
    <citation type="submission" date="2023-10" db="EMBL/GenBank/DDBJ databases">
        <title>Genome assembly of Pristionchus species.</title>
        <authorList>
            <person name="Yoshida K."/>
            <person name="Sommer R.J."/>
        </authorList>
    </citation>
    <scope>NUCLEOTIDE SEQUENCE</scope>
    <source>
        <strain evidence="2">RS5133</strain>
    </source>
</reference>
<dbReference type="PROSITE" id="PS51340">
    <property type="entry name" value="MOSC"/>
    <property type="match status" value="1"/>
</dbReference>
<dbReference type="Proteomes" id="UP001432322">
    <property type="component" value="Unassembled WGS sequence"/>
</dbReference>
<protein>
    <recommendedName>
        <fullName evidence="1">MOSC domain-containing protein</fullName>
    </recommendedName>
</protein>
<dbReference type="Pfam" id="PF03473">
    <property type="entry name" value="MOSC"/>
    <property type="match status" value="1"/>
</dbReference>
<proteinExistence type="predicted"/>
<gene>
    <name evidence="2" type="ORF">PFISCL1PPCAC_14374</name>
</gene>
<dbReference type="InterPro" id="IPR005302">
    <property type="entry name" value="MoCF_Sase_C"/>
</dbReference>
<dbReference type="InterPro" id="IPR011037">
    <property type="entry name" value="Pyrv_Knase-like_insert_dom_sf"/>
</dbReference>
<name>A0AAV5VTR3_9BILA</name>
<keyword evidence="3" id="KW-1185">Reference proteome</keyword>
<evidence type="ECO:0000313" key="3">
    <source>
        <dbReference type="Proteomes" id="UP001432322"/>
    </source>
</evidence>
<dbReference type="GO" id="GO:0003824">
    <property type="term" value="F:catalytic activity"/>
    <property type="evidence" value="ECO:0007669"/>
    <property type="project" value="InterPro"/>
</dbReference>
<evidence type="ECO:0000313" key="2">
    <source>
        <dbReference type="EMBL" id="GMT23077.1"/>
    </source>
</evidence>
<accession>A0AAV5VTR3</accession>
<dbReference type="InterPro" id="IPR052716">
    <property type="entry name" value="MOSC_domain"/>
</dbReference>
<dbReference type="InterPro" id="IPR005303">
    <property type="entry name" value="MOCOS_middle"/>
</dbReference>
<dbReference type="PANTHER" id="PTHR36930">
    <property type="entry name" value="METAL-SULFUR CLUSTER BIOSYNTHESIS PROTEINS YUAD-RELATED"/>
    <property type="match status" value="1"/>
</dbReference>
<organism evidence="2 3">
    <name type="scientific">Pristionchus fissidentatus</name>
    <dbReference type="NCBI Taxonomy" id="1538716"/>
    <lineage>
        <taxon>Eukaryota</taxon>
        <taxon>Metazoa</taxon>
        <taxon>Ecdysozoa</taxon>
        <taxon>Nematoda</taxon>
        <taxon>Chromadorea</taxon>
        <taxon>Rhabditida</taxon>
        <taxon>Rhabditina</taxon>
        <taxon>Diplogasteromorpha</taxon>
        <taxon>Diplogasteroidea</taxon>
        <taxon>Neodiplogasteridae</taxon>
        <taxon>Pristionchus</taxon>
    </lineage>
</organism>
<dbReference type="Pfam" id="PF03476">
    <property type="entry name" value="MOSC_N"/>
    <property type="match status" value="1"/>
</dbReference>
<evidence type="ECO:0000259" key="1">
    <source>
        <dbReference type="PROSITE" id="PS51340"/>
    </source>
</evidence>
<feature type="domain" description="MOSC" evidence="1">
    <location>
        <begin position="182"/>
        <end position="332"/>
    </location>
</feature>
<dbReference type="EMBL" id="BTSY01000004">
    <property type="protein sequence ID" value="GMT23077.1"/>
    <property type="molecule type" value="Genomic_DNA"/>
</dbReference>